<dbReference type="OrthoDB" id="5876363at2759"/>
<evidence type="ECO:0000256" key="2">
    <source>
        <dbReference type="SAM" id="MobiDB-lite"/>
    </source>
</evidence>
<dbReference type="NCBIfam" id="TIGR00495">
    <property type="entry name" value="crvDNA_42K"/>
    <property type="match status" value="1"/>
</dbReference>
<protein>
    <submittedName>
        <fullName evidence="4">Proliferation-associated protein 2G4</fullName>
    </submittedName>
</protein>
<evidence type="ECO:0000259" key="3">
    <source>
        <dbReference type="Pfam" id="PF00557"/>
    </source>
</evidence>
<dbReference type="InterPro" id="IPR047113">
    <property type="entry name" value="PA2G4/ARX1"/>
</dbReference>
<dbReference type="SUPFAM" id="SSF55920">
    <property type="entry name" value="Creatinase/aminopeptidase"/>
    <property type="match status" value="1"/>
</dbReference>
<proteinExistence type="inferred from homology"/>
<dbReference type="InterPro" id="IPR036390">
    <property type="entry name" value="WH_DNA-bd_sf"/>
</dbReference>
<dbReference type="InterPro" id="IPR004545">
    <property type="entry name" value="PA2G4"/>
</dbReference>
<reference evidence="4" key="1">
    <citation type="journal article" date="2020" name="Fungal Divers.">
        <title>Resolving the Mortierellaceae phylogeny through synthesis of multi-gene phylogenetics and phylogenomics.</title>
        <authorList>
            <person name="Vandepol N."/>
            <person name="Liber J."/>
            <person name="Desiro A."/>
            <person name="Na H."/>
            <person name="Kennedy M."/>
            <person name="Barry K."/>
            <person name="Grigoriev I.V."/>
            <person name="Miller A.N."/>
            <person name="O'Donnell K."/>
            <person name="Stajich J.E."/>
            <person name="Bonito G."/>
        </authorList>
    </citation>
    <scope>NUCLEOTIDE SEQUENCE</scope>
    <source>
        <strain evidence="4">KOD948</strain>
    </source>
</reference>
<evidence type="ECO:0000313" key="5">
    <source>
        <dbReference type="Proteomes" id="UP000726737"/>
    </source>
</evidence>
<dbReference type="InterPro" id="IPR036388">
    <property type="entry name" value="WH-like_DNA-bd_sf"/>
</dbReference>
<accession>A0A9P6PZI9</accession>
<keyword evidence="5" id="KW-1185">Reference proteome</keyword>
<evidence type="ECO:0000256" key="1">
    <source>
        <dbReference type="ARBA" id="ARBA00007319"/>
    </source>
</evidence>
<dbReference type="InterPro" id="IPR000994">
    <property type="entry name" value="Pept_M24"/>
</dbReference>
<dbReference type="AlphaFoldDB" id="A0A9P6PZI9"/>
<dbReference type="PANTHER" id="PTHR10804:SF11">
    <property type="entry name" value="PROLIFERATION-ASSOCIATED PROTEIN 2G4"/>
    <property type="match status" value="1"/>
</dbReference>
<dbReference type="Pfam" id="PF00557">
    <property type="entry name" value="Peptidase_M24"/>
    <property type="match status" value="1"/>
</dbReference>
<dbReference type="Gene3D" id="3.90.230.10">
    <property type="entry name" value="Creatinase/methionine aminopeptidase superfamily"/>
    <property type="match status" value="1"/>
</dbReference>
<dbReference type="FunFam" id="3.90.230.10:FF:000013">
    <property type="entry name" value="DNA-binding protein, 42 kDa"/>
    <property type="match status" value="1"/>
</dbReference>
<dbReference type="PANTHER" id="PTHR10804">
    <property type="entry name" value="PROTEASE FAMILY M24 METHIONYL AMINOPEPTIDASE, AMINOPEPTIDASE P"/>
    <property type="match status" value="1"/>
</dbReference>
<dbReference type="InterPro" id="IPR036005">
    <property type="entry name" value="Creatinase/aminopeptidase-like"/>
</dbReference>
<sequence length="399" mass="43357">MSKTADKKKLTVAAQETEDFTVANTDVLTKYKAAADITNRVIAQVAAACVDGASVLELCVNGDKAIEEGIKTVYTKGKINKGIGFPTSISVNNTICHFSPLAADAEGAQKLKNGDMVKVELGAQIDGYGAIAATTVVVGASKENPVKGKQADVLMAAYQAAEAAVRLIRSGNANSPITDNVQRIAAAYGCKPVEGMLSHQQEKNIIDGKKQIILNPTEGQRQDFDKCTFADNEVYCVDIMVSSGEGKIKNNASRTTIYKKTTTNYSLKMQTSRVVLSEITKKFGQFPFNLRQMEDERKARMGLLECIKHNVVTAYDVMEEKEGEFVAQFLFTVCVMPSGPLRITNTPIDLELIQTEKKIEDEEIVKLLATEIKPKKKSANKKKKAEATTAAAGEEKKAE</sequence>
<feature type="domain" description="Peptidase M24" evidence="3">
    <location>
        <begin position="30"/>
        <end position="210"/>
    </location>
</feature>
<dbReference type="CDD" id="cd01089">
    <property type="entry name" value="PA2G4-like"/>
    <property type="match status" value="1"/>
</dbReference>
<comment type="similarity">
    <text evidence="1">Belongs to the peptidase M24 family.</text>
</comment>
<dbReference type="Gene3D" id="1.10.10.10">
    <property type="entry name" value="Winged helix-like DNA-binding domain superfamily/Winged helix DNA-binding domain"/>
    <property type="match status" value="1"/>
</dbReference>
<evidence type="ECO:0000313" key="4">
    <source>
        <dbReference type="EMBL" id="KAG0257345.1"/>
    </source>
</evidence>
<name>A0A9P6PZI9_9FUNG</name>
<organism evidence="4 5">
    <name type="scientific">Mortierella polycephala</name>
    <dbReference type="NCBI Taxonomy" id="41804"/>
    <lineage>
        <taxon>Eukaryota</taxon>
        <taxon>Fungi</taxon>
        <taxon>Fungi incertae sedis</taxon>
        <taxon>Mucoromycota</taxon>
        <taxon>Mortierellomycotina</taxon>
        <taxon>Mortierellomycetes</taxon>
        <taxon>Mortierellales</taxon>
        <taxon>Mortierellaceae</taxon>
        <taxon>Mortierella</taxon>
    </lineage>
</organism>
<dbReference type="Proteomes" id="UP000726737">
    <property type="component" value="Unassembled WGS sequence"/>
</dbReference>
<feature type="compositionally biased region" description="Basic residues" evidence="2">
    <location>
        <begin position="374"/>
        <end position="384"/>
    </location>
</feature>
<dbReference type="FunFam" id="1.10.10.10:FF:000029">
    <property type="entry name" value="Proliferation-associated 2G4, a"/>
    <property type="match status" value="1"/>
</dbReference>
<feature type="region of interest" description="Disordered" evidence="2">
    <location>
        <begin position="374"/>
        <end position="399"/>
    </location>
</feature>
<comment type="caution">
    <text evidence="4">The sequence shown here is derived from an EMBL/GenBank/DDBJ whole genome shotgun (WGS) entry which is preliminary data.</text>
</comment>
<gene>
    <name evidence="4" type="primary">PA2G4_1</name>
    <name evidence="4" type="ORF">BG011_004019</name>
</gene>
<dbReference type="SUPFAM" id="SSF46785">
    <property type="entry name" value="Winged helix' DNA-binding domain"/>
    <property type="match status" value="1"/>
</dbReference>
<dbReference type="EMBL" id="JAAAJA010000261">
    <property type="protein sequence ID" value="KAG0257345.1"/>
    <property type="molecule type" value="Genomic_DNA"/>
</dbReference>